<keyword evidence="6 9" id="KW-1133">Transmembrane helix</keyword>
<comment type="similarity">
    <text evidence="3 9">Belongs to the MICOS complex subunit Mic10 family.</text>
</comment>
<feature type="transmembrane region" description="Helical" evidence="9">
    <location>
        <begin position="26"/>
        <end position="45"/>
    </location>
</feature>
<evidence type="ECO:0000256" key="6">
    <source>
        <dbReference type="ARBA" id="ARBA00022989"/>
    </source>
</evidence>
<sequence>MSTIRDSVIPSEEILARKYDRALANAAIKAGLGVSVGVGLSFIFFRRKMWPIALSTGFGLGIAYEQCARSFNPYRQIGEEIKPISAIPRKP</sequence>
<evidence type="ECO:0000256" key="3">
    <source>
        <dbReference type="ARBA" id="ARBA00006792"/>
    </source>
</evidence>
<name>A0A507DRX8_9FUNG</name>
<evidence type="ECO:0000256" key="2">
    <source>
        <dbReference type="ARBA" id="ARBA00004434"/>
    </source>
</evidence>
<dbReference type="STRING" id="109895.A0A507DRX8"/>
<gene>
    <name evidence="10" type="ORF">PhCBS80983_g05893</name>
</gene>
<evidence type="ECO:0000256" key="7">
    <source>
        <dbReference type="ARBA" id="ARBA00023128"/>
    </source>
</evidence>
<comment type="subcellular location">
    <subcellularLocation>
        <location evidence="2 9">Mitochondrion inner membrane</location>
        <topology evidence="2 9">Single-pass membrane protein</topology>
    </subcellularLocation>
</comment>
<evidence type="ECO:0000313" key="10">
    <source>
        <dbReference type="EMBL" id="TPX54499.1"/>
    </source>
</evidence>
<evidence type="ECO:0000256" key="8">
    <source>
        <dbReference type="ARBA" id="ARBA00023136"/>
    </source>
</evidence>
<comment type="caution">
    <text evidence="10">The sequence shown here is derived from an EMBL/GenBank/DDBJ whole genome shotgun (WGS) entry which is preliminary data.</text>
</comment>
<evidence type="ECO:0000256" key="4">
    <source>
        <dbReference type="ARBA" id="ARBA00022692"/>
    </source>
</evidence>
<keyword evidence="11" id="KW-1185">Reference proteome</keyword>
<evidence type="ECO:0000313" key="11">
    <source>
        <dbReference type="Proteomes" id="UP000318582"/>
    </source>
</evidence>
<keyword evidence="8 9" id="KW-0472">Membrane</keyword>
<comment type="function">
    <text evidence="1 9">Component of the MICOS complex, a large protein complex of the mitochondrial inner membrane that plays crucial roles in the maintenance of crista junctions, inner membrane architecture, and formation of contact sites to the outer membrane.</text>
</comment>
<dbReference type="EMBL" id="QEAQ01000152">
    <property type="protein sequence ID" value="TPX54499.1"/>
    <property type="molecule type" value="Genomic_DNA"/>
</dbReference>
<protein>
    <recommendedName>
        <fullName evidence="9">MICOS complex subunit MIC10</fullName>
    </recommendedName>
</protein>
<dbReference type="GO" id="GO:0061617">
    <property type="term" value="C:MICOS complex"/>
    <property type="evidence" value="ECO:0007669"/>
    <property type="project" value="UniProtKB-UniRule"/>
</dbReference>
<accession>A0A507DRX8</accession>
<dbReference type="InterPro" id="IPR007512">
    <property type="entry name" value="Mic10"/>
</dbReference>
<proteinExistence type="inferred from homology"/>
<dbReference type="AlphaFoldDB" id="A0A507DRX8"/>
<dbReference type="PANTHER" id="PTHR21304">
    <property type="entry name" value="MICOS COMPLEX SUBUNIT MIC10"/>
    <property type="match status" value="1"/>
</dbReference>
<evidence type="ECO:0000256" key="1">
    <source>
        <dbReference type="ARBA" id="ARBA00002689"/>
    </source>
</evidence>
<comment type="subunit">
    <text evidence="9">Component of the mitochondrial contact site and cristae organizing system (MICOS) complex.</text>
</comment>
<organism evidence="10 11">
    <name type="scientific">Powellomyces hirtus</name>
    <dbReference type="NCBI Taxonomy" id="109895"/>
    <lineage>
        <taxon>Eukaryota</taxon>
        <taxon>Fungi</taxon>
        <taxon>Fungi incertae sedis</taxon>
        <taxon>Chytridiomycota</taxon>
        <taxon>Chytridiomycota incertae sedis</taxon>
        <taxon>Chytridiomycetes</taxon>
        <taxon>Spizellomycetales</taxon>
        <taxon>Powellomycetaceae</taxon>
        <taxon>Powellomyces</taxon>
    </lineage>
</organism>
<keyword evidence="4 9" id="KW-0812">Transmembrane</keyword>
<dbReference type="Pfam" id="PF04418">
    <property type="entry name" value="DUF543"/>
    <property type="match status" value="1"/>
</dbReference>
<keyword evidence="7 9" id="KW-0496">Mitochondrion</keyword>
<reference evidence="10 11" key="1">
    <citation type="journal article" date="2019" name="Sci. Rep.">
        <title>Comparative genomics of chytrid fungi reveal insights into the obligate biotrophic and pathogenic lifestyle of Synchytrium endobioticum.</title>
        <authorList>
            <person name="van de Vossenberg B.T.L.H."/>
            <person name="Warris S."/>
            <person name="Nguyen H.D.T."/>
            <person name="van Gent-Pelzer M.P.E."/>
            <person name="Joly D.L."/>
            <person name="van de Geest H.C."/>
            <person name="Bonants P.J.M."/>
            <person name="Smith D.S."/>
            <person name="Levesque C.A."/>
            <person name="van der Lee T.A.J."/>
        </authorList>
    </citation>
    <scope>NUCLEOTIDE SEQUENCE [LARGE SCALE GENOMIC DNA]</scope>
    <source>
        <strain evidence="10 11">CBS 809.83</strain>
    </source>
</reference>
<dbReference type="Proteomes" id="UP000318582">
    <property type="component" value="Unassembled WGS sequence"/>
</dbReference>
<dbReference type="PANTHER" id="PTHR21304:SF0">
    <property type="entry name" value="MICOS COMPLEX SUBUNIT MIC10"/>
    <property type="match status" value="1"/>
</dbReference>
<evidence type="ECO:0000256" key="9">
    <source>
        <dbReference type="RuleBase" id="RU363011"/>
    </source>
</evidence>
<keyword evidence="5 9" id="KW-0999">Mitochondrion inner membrane</keyword>
<evidence type="ECO:0000256" key="5">
    <source>
        <dbReference type="ARBA" id="ARBA00022792"/>
    </source>
</evidence>